<dbReference type="InterPro" id="IPR004453">
    <property type="entry name" value="QueG"/>
</dbReference>
<dbReference type="RefSeq" id="WP_090364044.1">
    <property type="nucleotide sequence ID" value="NZ_FNEM01000004.1"/>
</dbReference>
<feature type="binding site" evidence="9">
    <location>
        <position position="262"/>
    </location>
    <ligand>
        <name>[4Fe-4S] cluster</name>
        <dbReference type="ChEBI" id="CHEBI:49883"/>
        <label>1</label>
    </ligand>
</feature>
<feature type="binding site" evidence="9">
    <location>
        <position position="71"/>
    </location>
    <ligand>
        <name>cob(II)alamin</name>
        <dbReference type="ChEBI" id="CHEBI:16304"/>
    </ligand>
</feature>
<dbReference type="FunFam" id="3.30.70.20:FF:000017">
    <property type="entry name" value="Epoxyqueuosine reductase"/>
    <property type="match status" value="1"/>
</dbReference>
<evidence type="ECO:0000256" key="4">
    <source>
        <dbReference type="ARBA" id="ARBA00022723"/>
    </source>
</evidence>
<comment type="cofactor">
    <cofactor evidence="9">
        <name>[4Fe-4S] cluster</name>
        <dbReference type="ChEBI" id="CHEBI:49883"/>
    </cofactor>
    <text evidence="9">Binds 2 [4Fe-4S] clusters per monomer.</text>
</comment>
<evidence type="ECO:0000313" key="11">
    <source>
        <dbReference type="EMBL" id="SDJ00859.1"/>
    </source>
</evidence>
<dbReference type="EC" id="1.17.99.6" evidence="9"/>
<dbReference type="PANTHER" id="PTHR30002">
    <property type="entry name" value="EPOXYQUEUOSINE REDUCTASE"/>
    <property type="match status" value="1"/>
</dbReference>
<comment type="similarity">
    <text evidence="9">Belongs to the QueG family.</text>
</comment>
<keyword evidence="5 9" id="KW-0671">Queuosine biosynthesis</keyword>
<keyword evidence="3 9" id="KW-0819">tRNA processing</keyword>
<dbReference type="PROSITE" id="PS51379">
    <property type="entry name" value="4FE4S_FER_2"/>
    <property type="match status" value="1"/>
</dbReference>
<dbReference type="InterPro" id="IPR013542">
    <property type="entry name" value="QueG_DUF1730"/>
</dbReference>
<comment type="function">
    <text evidence="9">Catalyzes the conversion of epoxyqueuosine (oQ) to queuosine (Q), which is a hypermodified base found in the wobble positions of tRNA(Asp), tRNA(Asn), tRNA(His) and tRNA(Tyr).</text>
</comment>
<dbReference type="GO" id="GO:0005737">
    <property type="term" value="C:cytoplasm"/>
    <property type="evidence" value="ECO:0007669"/>
    <property type="project" value="UniProtKB-SubCell"/>
</dbReference>
<proteinExistence type="inferred from homology"/>
<protein>
    <recommendedName>
        <fullName evidence="9">Epoxyqueuosine reductase</fullName>
        <ecNumber evidence="9">1.17.99.6</ecNumber>
    </recommendedName>
    <alternativeName>
        <fullName evidence="9">Queuosine biosynthesis protein QueG</fullName>
    </alternativeName>
</protein>
<dbReference type="GO" id="GO:0031419">
    <property type="term" value="F:cobalamin binding"/>
    <property type="evidence" value="ECO:0007669"/>
    <property type="project" value="UniProtKB-KW"/>
</dbReference>
<feature type="binding site" evidence="9">
    <location>
        <position position="202"/>
    </location>
    <ligand>
        <name>[4Fe-4S] cluster</name>
        <dbReference type="ChEBI" id="CHEBI:49883"/>
        <label>1</label>
    </ligand>
</feature>
<evidence type="ECO:0000256" key="8">
    <source>
        <dbReference type="ARBA" id="ARBA00023014"/>
    </source>
</evidence>
<dbReference type="EMBL" id="FNEM01000004">
    <property type="protein sequence ID" value="SDJ00859.1"/>
    <property type="molecule type" value="Genomic_DNA"/>
</dbReference>
<dbReference type="Gene3D" id="3.30.70.20">
    <property type="match status" value="1"/>
</dbReference>
<evidence type="ECO:0000313" key="12">
    <source>
        <dbReference type="Proteomes" id="UP000199527"/>
    </source>
</evidence>
<dbReference type="InterPro" id="IPR017900">
    <property type="entry name" value="4Fe4S_Fe_S_CS"/>
</dbReference>
<comment type="pathway">
    <text evidence="9">tRNA modification; tRNA-queuosine biosynthesis.</text>
</comment>
<dbReference type="Pfam" id="PF08331">
    <property type="entry name" value="QueG_DUF1730"/>
    <property type="match status" value="1"/>
</dbReference>
<feature type="binding site" evidence="9">
    <location>
        <position position="212"/>
    </location>
    <ligand>
        <name>[4Fe-4S] cluster</name>
        <dbReference type="ChEBI" id="CHEBI:49883"/>
        <label>2</label>
    </ligand>
</feature>
<comment type="cofactor">
    <cofactor evidence="9">
        <name>cob(II)alamin</name>
        <dbReference type="ChEBI" id="CHEBI:16304"/>
    </cofactor>
</comment>
<evidence type="ECO:0000256" key="3">
    <source>
        <dbReference type="ARBA" id="ARBA00022694"/>
    </source>
</evidence>
<feature type="binding site" evidence="9">
    <location>
        <position position="208"/>
    </location>
    <ligand>
        <name>[4Fe-4S] cluster</name>
        <dbReference type="ChEBI" id="CHEBI:49883"/>
        <label>1</label>
    </ligand>
</feature>
<evidence type="ECO:0000256" key="6">
    <source>
        <dbReference type="ARBA" id="ARBA00023002"/>
    </source>
</evidence>
<dbReference type="GO" id="GO:0008616">
    <property type="term" value="P:tRNA queuosine(34) biosynthetic process"/>
    <property type="evidence" value="ECO:0007669"/>
    <property type="project" value="UniProtKB-UniRule"/>
</dbReference>
<evidence type="ECO:0000259" key="10">
    <source>
        <dbReference type="PROSITE" id="PS51379"/>
    </source>
</evidence>
<evidence type="ECO:0000256" key="5">
    <source>
        <dbReference type="ARBA" id="ARBA00022785"/>
    </source>
</evidence>
<keyword evidence="4 9" id="KW-0479">Metal-binding</keyword>
<evidence type="ECO:0000256" key="1">
    <source>
        <dbReference type="ARBA" id="ARBA00022485"/>
    </source>
</evidence>
<feature type="binding site" evidence="9">
    <location>
        <position position="230"/>
    </location>
    <ligand>
        <name>cob(II)alamin</name>
        <dbReference type="ChEBI" id="CHEBI:16304"/>
    </ligand>
</feature>
<keyword evidence="12" id="KW-1185">Reference proteome</keyword>
<dbReference type="InterPro" id="IPR017896">
    <property type="entry name" value="4Fe4S_Fe-S-bd"/>
</dbReference>
<dbReference type="NCBIfam" id="TIGR00276">
    <property type="entry name" value="tRNA epoxyqueuosine(34) reductase QueG"/>
    <property type="match status" value="1"/>
</dbReference>
<feature type="binding site" evidence="9">
    <location>
        <position position="258"/>
    </location>
    <ligand>
        <name>[4Fe-4S] cluster</name>
        <dbReference type="ChEBI" id="CHEBI:49883"/>
        <label>2</label>
    </ligand>
</feature>
<keyword evidence="9" id="KW-0170">Cobalt</keyword>
<keyword evidence="8 9" id="KW-0411">Iron-sulfur</keyword>
<feature type="binding site" evidence="9">
    <location>
        <position position="183"/>
    </location>
    <ligand>
        <name>cob(II)alamin</name>
        <dbReference type="ChEBI" id="CHEBI:16304"/>
    </ligand>
</feature>
<name>A0A1G8Q7Q7_9GAMM</name>
<keyword evidence="6 9" id="KW-0560">Oxidoreductase</keyword>
<comment type="subunit">
    <text evidence="9">Monomer.</text>
</comment>
<accession>A0A1G8Q7Q7</accession>
<keyword evidence="7 9" id="KW-0408">Iron</keyword>
<comment type="catalytic activity">
    <reaction evidence="9">
        <text>epoxyqueuosine(34) in tRNA + AH2 = queuosine(34) in tRNA + A + H2O</text>
        <dbReference type="Rhea" id="RHEA:32159"/>
        <dbReference type="Rhea" id="RHEA-COMP:18571"/>
        <dbReference type="Rhea" id="RHEA-COMP:18582"/>
        <dbReference type="ChEBI" id="CHEBI:13193"/>
        <dbReference type="ChEBI" id="CHEBI:15377"/>
        <dbReference type="ChEBI" id="CHEBI:17499"/>
        <dbReference type="ChEBI" id="CHEBI:194431"/>
        <dbReference type="ChEBI" id="CHEBI:194443"/>
        <dbReference type="EC" id="1.17.99.6"/>
    </reaction>
</comment>
<dbReference type="PROSITE" id="PS00198">
    <property type="entry name" value="4FE4S_FER_1"/>
    <property type="match status" value="1"/>
</dbReference>
<dbReference type="GO" id="GO:0051539">
    <property type="term" value="F:4 iron, 4 sulfur cluster binding"/>
    <property type="evidence" value="ECO:0007669"/>
    <property type="project" value="UniProtKB-KW"/>
</dbReference>
<dbReference type="SUPFAM" id="SSF46548">
    <property type="entry name" value="alpha-helical ferredoxin"/>
    <property type="match status" value="1"/>
</dbReference>
<dbReference type="Pfam" id="PF13484">
    <property type="entry name" value="Fer4_16"/>
    <property type="match status" value="1"/>
</dbReference>
<feature type="binding site" evidence="9">
    <location>
        <position position="148"/>
    </location>
    <ligand>
        <name>cob(II)alamin</name>
        <dbReference type="ChEBI" id="CHEBI:16304"/>
    </ligand>
</feature>
<feature type="binding site" evidence="9">
    <location>
        <position position="255"/>
    </location>
    <ligand>
        <name>[4Fe-4S] cluster</name>
        <dbReference type="ChEBI" id="CHEBI:49883"/>
        <label>2</label>
    </ligand>
</feature>
<dbReference type="Proteomes" id="UP000199527">
    <property type="component" value="Unassembled WGS sequence"/>
</dbReference>
<evidence type="ECO:0000256" key="9">
    <source>
        <dbReference type="HAMAP-Rule" id="MF_00916"/>
    </source>
</evidence>
<evidence type="ECO:0000256" key="7">
    <source>
        <dbReference type="ARBA" id="ARBA00023004"/>
    </source>
</evidence>
<comment type="caution">
    <text evidence="9">Lacks conserved residue(s) required for the propagation of feature annotation.</text>
</comment>
<reference evidence="12" key="1">
    <citation type="submission" date="2016-10" db="EMBL/GenBank/DDBJ databases">
        <authorList>
            <person name="Varghese N."/>
            <person name="Submissions S."/>
        </authorList>
    </citation>
    <scope>NUCLEOTIDE SEQUENCE [LARGE SCALE GENOMIC DNA]</scope>
    <source>
        <strain evidence="12">DSM 23317</strain>
    </source>
</reference>
<comment type="subcellular location">
    <subcellularLocation>
        <location evidence="9">Cytoplasm</location>
    </subcellularLocation>
</comment>
<dbReference type="OrthoDB" id="9784571at2"/>
<feature type="domain" description="4Fe-4S ferredoxin-type" evidence="10">
    <location>
        <begin position="193"/>
        <end position="222"/>
    </location>
</feature>
<organism evidence="11 12">
    <name type="scientific">Ferrimonas sediminum</name>
    <dbReference type="NCBI Taxonomy" id="718193"/>
    <lineage>
        <taxon>Bacteria</taxon>
        <taxon>Pseudomonadati</taxon>
        <taxon>Pseudomonadota</taxon>
        <taxon>Gammaproteobacteria</taxon>
        <taxon>Alteromonadales</taxon>
        <taxon>Ferrimonadaceae</taxon>
        <taxon>Ferrimonas</taxon>
    </lineage>
</organism>
<feature type="binding site" evidence="9">
    <location>
        <position position="205"/>
    </location>
    <ligand>
        <name>[4Fe-4S] cluster</name>
        <dbReference type="ChEBI" id="CHEBI:49883"/>
        <label>1</label>
    </ligand>
</feature>
<evidence type="ECO:0000256" key="2">
    <source>
        <dbReference type="ARBA" id="ARBA00022490"/>
    </source>
</evidence>
<feature type="active site" description="Proton donor" evidence="9">
    <location>
        <position position="148"/>
    </location>
</feature>
<keyword evidence="2 9" id="KW-0963">Cytoplasm</keyword>
<dbReference type="GO" id="GO:0046872">
    <property type="term" value="F:metal ion binding"/>
    <property type="evidence" value="ECO:0007669"/>
    <property type="project" value="UniProtKB-KW"/>
</dbReference>
<keyword evidence="9" id="KW-0846">Cobalamin</keyword>
<dbReference type="GO" id="GO:0052693">
    <property type="term" value="F:epoxyqueuosine reductase activity"/>
    <property type="evidence" value="ECO:0007669"/>
    <property type="project" value="UniProtKB-UniRule"/>
</dbReference>
<dbReference type="PANTHER" id="PTHR30002:SF4">
    <property type="entry name" value="EPOXYQUEUOSINE REDUCTASE"/>
    <property type="match status" value="1"/>
</dbReference>
<keyword evidence="1 9" id="KW-0004">4Fe-4S</keyword>
<sequence length="384" mass="42931">MNLSPPDSTDNQQPDWAALASEIKSWARELGFADVGITRLDLADQQPALSTWLNNHYHGDMEYMARNVAMRTQPGLLHPGSVTAIVVRLDYLPPHAGFADALREGERAYISRYAGGRDYHKLMRNRLKQLGNRIRLQVQDYDGRPFVDSAPILERPLANQAGLGWVGKHSLLLSQEAGSWFFIGELLTNLPLPEDVPHQGDCGNCKACMTLCPTAAIVEPYVVDAKRCISYLTIESDAAIPEPLRPALGNRIYGCDDCQLACPYNRDAPLTREPDFHTRGPLTQPELLTLWHWSESEFLSATEGSPIRRIGYRRWQRNLAVALGNAPTSTAIIEALTQGLGQVDAMVDEHIRWAIARQQQRLGQLSKQQQRLIRVVEKGLPRDA</sequence>
<feature type="binding site" evidence="9">
    <location>
        <position position="172"/>
    </location>
    <ligand>
        <name>cob(II)alamin</name>
        <dbReference type="ChEBI" id="CHEBI:16304"/>
    </ligand>
</feature>
<dbReference type="HAMAP" id="MF_00916">
    <property type="entry name" value="QueG"/>
    <property type="match status" value="1"/>
</dbReference>
<dbReference type="AlphaFoldDB" id="A0A1G8Q7Q7"/>
<dbReference type="UniPathway" id="UPA00392"/>
<feature type="binding site" evidence="9">
    <location>
        <begin position="255"/>
        <end position="256"/>
    </location>
    <ligand>
        <name>cob(II)alamin</name>
        <dbReference type="ChEBI" id="CHEBI:16304"/>
    </ligand>
</feature>
<gene>
    <name evidence="9" type="primary">queG</name>
    <name evidence="11" type="ORF">SAMN04488540_104213</name>
</gene>
<feature type="binding site" evidence="9">
    <location>
        <position position="228"/>
    </location>
    <ligand>
        <name>[4Fe-4S] cluster</name>
        <dbReference type="ChEBI" id="CHEBI:49883"/>
        <label>2</label>
    </ligand>
</feature>